<dbReference type="EMBL" id="CAMAPD010000023">
    <property type="protein sequence ID" value="CAH9066730.1"/>
    <property type="molecule type" value="Genomic_DNA"/>
</dbReference>
<reference evidence="1 2" key="1">
    <citation type="submission" date="2022-07" db="EMBL/GenBank/DDBJ databases">
        <authorList>
            <person name="Criscuolo A."/>
        </authorList>
    </citation>
    <scope>NUCLEOTIDE SEQUENCE [LARGE SCALE GENOMIC DNA]</scope>
    <source>
        <strain evidence="2">CIP 111951</strain>
    </source>
</reference>
<accession>A0ABM9GME2</accession>
<dbReference type="RefSeq" id="WP_261594933.1">
    <property type="nucleotide sequence ID" value="NZ_CAMAPD010000023.1"/>
</dbReference>
<evidence type="ECO:0008006" key="3">
    <source>
        <dbReference type="Google" id="ProtNLM"/>
    </source>
</evidence>
<name>A0ABM9GME2_9GAMM</name>
<sequence length="59" mass="6942">MLSETGEIKRLRACRLSTAEVMAIIIHLHQWYSGFQKLQPLLRWQPAKILANILWKALR</sequence>
<evidence type="ECO:0000313" key="1">
    <source>
        <dbReference type="EMBL" id="CAH9066730.1"/>
    </source>
</evidence>
<protein>
    <recommendedName>
        <fullName evidence="3">Transposase</fullName>
    </recommendedName>
</protein>
<dbReference type="Proteomes" id="UP001152485">
    <property type="component" value="Unassembled WGS sequence"/>
</dbReference>
<gene>
    <name evidence="1" type="ORF">PSECIP111951_03633</name>
</gene>
<comment type="caution">
    <text evidence="1">The sequence shown here is derived from an EMBL/GenBank/DDBJ whole genome shotgun (WGS) entry which is preliminary data.</text>
</comment>
<evidence type="ECO:0000313" key="2">
    <source>
        <dbReference type="Proteomes" id="UP001152485"/>
    </source>
</evidence>
<organism evidence="1 2">
    <name type="scientific">Pseudoalteromonas holothuriae</name>
    <dbReference type="NCBI Taxonomy" id="2963714"/>
    <lineage>
        <taxon>Bacteria</taxon>
        <taxon>Pseudomonadati</taxon>
        <taxon>Pseudomonadota</taxon>
        <taxon>Gammaproteobacteria</taxon>
        <taxon>Alteromonadales</taxon>
        <taxon>Pseudoalteromonadaceae</taxon>
        <taxon>Pseudoalteromonas</taxon>
    </lineage>
</organism>
<proteinExistence type="predicted"/>